<dbReference type="Pfam" id="PF00534">
    <property type="entry name" value="Glycos_transf_1"/>
    <property type="match status" value="1"/>
</dbReference>
<dbReference type="EMBL" id="CP124550">
    <property type="protein sequence ID" value="WIO46463.1"/>
    <property type="molecule type" value="Genomic_DNA"/>
</dbReference>
<dbReference type="Proteomes" id="UP001177295">
    <property type="component" value="Chromosome"/>
</dbReference>
<dbReference type="Pfam" id="PF13439">
    <property type="entry name" value="Glyco_transf_4"/>
    <property type="match status" value="1"/>
</dbReference>
<name>A0ABY8WW12_9BACT</name>
<dbReference type="Gene3D" id="3.40.50.2000">
    <property type="entry name" value="Glycogen Phosphorylase B"/>
    <property type="match status" value="2"/>
</dbReference>
<feature type="domain" description="Glycosyl transferase family 1" evidence="1">
    <location>
        <begin position="201"/>
        <end position="352"/>
    </location>
</feature>
<dbReference type="SUPFAM" id="SSF53756">
    <property type="entry name" value="UDP-Glycosyltransferase/glycogen phosphorylase"/>
    <property type="match status" value="1"/>
</dbReference>
<feature type="domain" description="Glycosyltransferase subfamily 4-like N-terminal" evidence="2">
    <location>
        <begin position="16"/>
        <end position="197"/>
    </location>
</feature>
<dbReference type="InterPro" id="IPR028098">
    <property type="entry name" value="Glyco_trans_4-like_N"/>
</dbReference>
<dbReference type="PANTHER" id="PTHR45947:SF3">
    <property type="entry name" value="SULFOQUINOVOSYL TRANSFERASE SQD2"/>
    <property type="match status" value="1"/>
</dbReference>
<keyword evidence="4" id="KW-1185">Reference proteome</keyword>
<dbReference type="RefSeq" id="WP_376753988.1">
    <property type="nucleotide sequence ID" value="NZ_CP124550.1"/>
</dbReference>
<evidence type="ECO:0000313" key="3">
    <source>
        <dbReference type="EMBL" id="WIO46463.1"/>
    </source>
</evidence>
<dbReference type="InterPro" id="IPR001296">
    <property type="entry name" value="Glyco_trans_1"/>
</dbReference>
<gene>
    <name evidence="3" type="ORF">SEML1_0868</name>
</gene>
<protein>
    <submittedName>
        <fullName evidence="3">Glycosyltransferase</fullName>
    </submittedName>
</protein>
<dbReference type="PANTHER" id="PTHR45947">
    <property type="entry name" value="SULFOQUINOVOSYL TRANSFERASE SQD2"/>
    <property type="match status" value="1"/>
</dbReference>
<evidence type="ECO:0000259" key="1">
    <source>
        <dbReference type="Pfam" id="PF00534"/>
    </source>
</evidence>
<dbReference type="InterPro" id="IPR050194">
    <property type="entry name" value="Glycosyltransferase_grp1"/>
</dbReference>
<reference evidence="3 4" key="1">
    <citation type="journal article" date="2023" name="Cell">
        <title>Genetic manipulation of Patescibacteria provides mechanistic insights into microbial dark matter and the epibiotic lifestyle.</title>
        <authorList>
            <person name="Wang Y."/>
            <person name="Gallagher L.A."/>
            <person name="Andrade P.A."/>
            <person name="Liu A."/>
            <person name="Humphreys I.R."/>
            <person name="Turkarslan S."/>
            <person name="Cutler K.J."/>
            <person name="Arrieta-Ortiz M.L."/>
            <person name="Li Y."/>
            <person name="Radey M.C."/>
            <person name="McLean J.S."/>
            <person name="Cong Q."/>
            <person name="Baker D."/>
            <person name="Baliga N.S."/>
            <person name="Peterson S.B."/>
            <person name="Mougous J.D."/>
        </authorList>
    </citation>
    <scope>NUCLEOTIDE SEQUENCE [LARGE SCALE GENOMIC DNA]</scope>
    <source>
        <strain evidence="3 4">ML1</strain>
    </source>
</reference>
<evidence type="ECO:0000259" key="2">
    <source>
        <dbReference type="Pfam" id="PF13439"/>
    </source>
</evidence>
<sequence length="372" mass="42156">MATPKIAIVCEFLTVMGGAENVVLAMHEAFPSAPIYTALYKPEAVPAFNHADVRTSKLQKLPKFLRKTHRLFPTLAVKAFQEFDLSEFDIILTSAYLNANQIKKSRPGQKIISYCHTPARYYWSHYDLYRKQPGFGMLNPVIRALMPILVPHQRKLDYEAAQRVDVWIANSTETQKRIKTYYGKQATVIHPPVETNRFTPARTRSDYYVTLGRQLPNKRFDLAVAACTELGVPLKVFGKGEMHDELRKIAGPTIEFYTDRFGDASDEAVERALNHAKGFVFPSDEDFGIVSVEALAAGAPVIGYDSAGTRDIVTQGETGVLFARQTVDDVAEAIKRAETIRWFPSKLNRTARRFDKSLFLTKLRKVVYDQWR</sequence>
<accession>A0ABY8WW12</accession>
<proteinExistence type="predicted"/>
<organism evidence="3 4">
    <name type="scientific">Candidatus Southlakia epibionticum</name>
    <dbReference type="NCBI Taxonomy" id="3043284"/>
    <lineage>
        <taxon>Bacteria</taxon>
        <taxon>Candidatus Saccharimonadota</taxon>
        <taxon>Candidatus Saccharimonadia</taxon>
        <taxon>Candidatus Saccharimonadales</taxon>
        <taxon>Candidatus Saccharimonadaceae</taxon>
        <taxon>Candidatus Southlakia</taxon>
    </lineage>
</organism>
<evidence type="ECO:0000313" key="4">
    <source>
        <dbReference type="Proteomes" id="UP001177295"/>
    </source>
</evidence>